<dbReference type="InterPro" id="IPR038078">
    <property type="entry name" value="PhoU-like_sf"/>
</dbReference>
<reference evidence="9 10" key="1">
    <citation type="submission" date="2015-07" db="EMBL/GenBank/DDBJ databases">
        <title>Whole genome sequence of Herpetosiphon geysericola DSM 7119.</title>
        <authorList>
            <person name="Hemp J."/>
            <person name="Ward L.M."/>
            <person name="Pace L.A."/>
            <person name="Fischer W.W."/>
        </authorList>
    </citation>
    <scope>NUCLEOTIDE SEQUENCE [LARGE SCALE GENOMIC DNA]</scope>
    <source>
        <strain evidence="9 10">DSM 7119</strain>
    </source>
</reference>
<name>A0A0P6YFF0_9CHLR</name>
<dbReference type="STRING" id="70996.SE18_03635"/>
<evidence type="ECO:0000256" key="6">
    <source>
        <dbReference type="ARBA" id="ARBA00022592"/>
    </source>
</evidence>
<organism evidence="9 10">
    <name type="scientific">Herpetosiphon geysericola</name>
    <dbReference type="NCBI Taxonomy" id="70996"/>
    <lineage>
        <taxon>Bacteria</taxon>
        <taxon>Bacillati</taxon>
        <taxon>Chloroflexota</taxon>
        <taxon>Chloroflexia</taxon>
        <taxon>Herpetosiphonales</taxon>
        <taxon>Herpetosiphonaceae</taxon>
        <taxon>Herpetosiphon</taxon>
    </lineage>
</organism>
<dbReference type="GO" id="GO:0005737">
    <property type="term" value="C:cytoplasm"/>
    <property type="evidence" value="ECO:0007669"/>
    <property type="project" value="UniProtKB-SubCell"/>
</dbReference>
<evidence type="ECO:0000256" key="5">
    <source>
        <dbReference type="ARBA" id="ARBA00022490"/>
    </source>
</evidence>
<comment type="function">
    <text evidence="7">Plays a role in the regulation of phosphate uptake.</text>
</comment>
<dbReference type="Proteomes" id="UP000050277">
    <property type="component" value="Unassembled WGS sequence"/>
</dbReference>
<comment type="subcellular location">
    <subcellularLocation>
        <location evidence="1 7">Cytoplasm</location>
    </subcellularLocation>
</comment>
<evidence type="ECO:0000313" key="10">
    <source>
        <dbReference type="Proteomes" id="UP000050277"/>
    </source>
</evidence>
<comment type="caution">
    <text evidence="9">The sequence shown here is derived from an EMBL/GenBank/DDBJ whole genome shotgun (WGS) entry which is preliminary data.</text>
</comment>
<gene>
    <name evidence="9" type="ORF">SE18_03635</name>
</gene>
<evidence type="ECO:0000256" key="7">
    <source>
        <dbReference type="PIRNR" id="PIRNR003107"/>
    </source>
</evidence>
<dbReference type="RefSeq" id="WP_054533058.1">
    <property type="nucleotide sequence ID" value="NZ_LGKP01000008.1"/>
</dbReference>
<protein>
    <recommendedName>
        <fullName evidence="7">Phosphate-specific transport system accessory protein PhoU</fullName>
    </recommendedName>
</protein>
<proteinExistence type="inferred from homology"/>
<keyword evidence="6 7" id="KW-0592">Phosphate transport</keyword>
<accession>A0A0P6YFF0</accession>
<evidence type="ECO:0000313" key="9">
    <source>
        <dbReference type="EMBL" id="KPL90887.1"/>
    </source>
</evidence>
<comment type="similarity">
    <text evidence="2 7">Belongs to the PhoU family.</text>
</comment>
<dbReference type="Pfam" id="PF01895">
    <property type="entry name" value="PhoU"/>
    <property type="match status" value="2"/>
</dbReference>
<evidence type="ECO:0000256" key="3">
    <source>
        <dbReference type="ARBA" id="ARBA00011738"/>
    </source>
</evidence>
<sequence length="222" mass="24693">MSREHYEQQLRSLNDDLLRMGALVETAIGQSIQALTNHDEAMAQDVIRNDDLIDKAQYALEEKALLLFATQQPLVARDLRLVSAIITIASELERVGDYAEGIAKIAIRQGQTPALKPQAEVPSMTSKAQTMLRTALECYTRIDVNLAKTLSAADDEIDNQTDNVQRQILEVMIADASTVEQATRLLYVVHNLERIADRATNIGERVVFMATGQMADLNEQRA</sequence>
<evidence type="ECO:0000256" key="4">
    <source>
        <dbReference type="ARBA" id="ARBA00022448"/>
    </source>
</evidence>
<dbReference type="PANTHER" id="PTHR42930:SF3">
    <property type="entry name" value="PHOSPHATE-SPECIFIC TRANSPORT SYSTEM ACCESSORY PROTEIN PHOU"/>
    <property type="match status" value="1"/>
</dbReference>
<dbReference type="GO" id="GO:0045936">
    <property type="term" value="P:negative regulation of phosphate metabolic process"/>
    <property type="evidence" value="ECO:0007669"/>
    <property type="project" value="InterPro"/>
</dbReference>
<evidence type="ECO:0000256" key="2">
    <source>
        <dbReference type="ARBA" id="ARBA00008107"/>
    </source>
</evidence>
<dbReference type="PANTHER" id="PTHR42930">
    <property type="entry name" value="PHOSPHATE-SPECIFIC TRANSPORT SYSTEM ACCESSORY PROTEIN PHOU"/>
    <property type="match status" value="1"/>
</dbReference>
<dbReference type="NCBIfam" id="TIGR02135">
    <property type="entry name" value="phoU_full"/>
    <property type="match status" value="1"/>
</dbReference>
<dbReference type="FunFam" id="1.20.58.220:FF:000004">
    <property type="entry name" value="Phosphate-specific transport system accessory protein PhoU"/>
    <property type="match status" value="1"/>
</dbReference>
<evidence type="ECO:0000256" key="1">
    <source>
        <dbReference type="ARBA" id="ARBA00004496"/>
    </source>
</evidence>
<keyword evidence="10" id="KW-1185">Reference proteome</keyword>
<keyword evidence="4 7" id="KW-0813">Transport</keyword>
<dbReference type="Gene3D" id="1.20.58.220">
    <property type="entry name" value="Phosphate transport system protein phou homolog 2, domain 2"/>
    <property type="match status" value="1"/>
</dbReference>
<feature type="domain" description="PhoU" evidence="8">
    <location>
        <begin position="123"/>
        <end position="206"/>
    </location>
</feature>
<dbReference type="AlphaFoldDB" id="A0A0P6YFF0"/>
<dbReference type="OrthoDB" id="9814256at2"/>
<comment type="subunit">
    <text evidence="3 7">Homodimer.</text>
</comment>
<dbReference type="InterPro" id="IPR026022">
    <property type="entry name" value="PhoU_dom"/>
</dbReference>
<dbReference type="PIRSF" id="PIRSF003107">
    <property type="entry name" value="PhoU"/>
    <property type="match status" value="1"/>
</dbReference>
<evidence type="ECO:0000259" key="8">
    <source>
        <dbReference type="Pfam" id="PF01895"/>
    </source>
</evidence>
<dbReference type="GO" id="GO:0030643">
    <property type="term" value="P:intracellular phosphate ion homeostasis"/>
    <property type="evidence" value="ECO:0007669"/>
    <property type="project" value="InterPro"/>
</dbReference>
<keyword evidence="5 7" id="KW-0963">Cytoplasm</keyword>
<dbReference type="SUPFAM" id="SSF109755">
    <property type="entry name" value="PhoU-like"/>
    <property type="match status" value="1"/>
</dbReference>
<dbReference type="EMBL" id="LGKP01000008">
    <property type="protein sequence ID" value="KPL90887.1"/>
    <property type="molecule type" value="Genomic_DNA"/>
</dbReference>
<dbReference type="GO" id="GO:0006817">
    <property type="term" value="P:phosphate ion transport"/>
    <property type="evidence" value="ECO:0007669"/>
    <property type="project" value="UniProtKB-KW"/>
</dbReference>
<dbReference type="PATRIC" id="fig|70996.4.peg.5209"/>
<feature type="domain" description="PhoU" evidence="8">
    <location>
        <begin position="17"/>
        <end position="105"/>
    </location>
</feature>
<dbReference type="InterPro" id="IPR028366">
    <property type="entry name" value="PhoU"/>
</dbReference>